<sequence>MEAVDNDDNSDSDDNGNSNNGDSNNGNSSSSNSNNSLKPGSETESRTAWFDVNKPPTLFPSSLRTRRRQPAKINGPLPTDEYLQYFRGNSGPVSSALCTSTSSYSSCMRADHAHMLSPGPASSSSCSAFKQMTASLLCILRSHYIYDLQLPNDFAFRRRTELRAFEIRSAYACCTGGNRLP</sequence>
<organism evidence="2 3">
    <name type="scientific">Coniella lustricola</name>
    <dbReference type="NCBI Taxonomy" id="2025994"/>
    <lineage>
        <taxon>Eukaryota</taxon>
        <taxon>Fungi</taxon>
        <taxon>Dikarya</taxon>
        <taxon>Ascomycota</taxon>
        <taxon>Pezizomycotina</taxon>
        <taxon>Sordariomycetes</taxon>
        <taxon>Sordariomycetidae</taxon>
        <taxon>Diaporthales</taxon>
        <taxon>Schizoparmaceae</taxon>
        <taxon>Coniella</taxon>
    </lineage>
</organism>
<keyword evidence="3" id="KW-1185">Reference proteome</keyword>
<feature type="compositionally biased region" description="Acidic residues" evidence="1">
    <location>
        <begin position="1"/>
        <end position="14"/>
    </location>
</feature>
<dbReference type="EMBL" id="KZ678427">
    <property type="protein sequence ID" value="PSR88548.1"/>
    <property type="molecule type" value="Genomic_DNA"/>
</dbReference>
<evidence type="ECO:0000313" key="2">
    <source>
        <dbReference type="EMBL" id="PSR88548.1"/>
    </source>
</evidence>
<feature type="compositionally biased region" description="Low complexity" evidence="1">
    <location>
        <begin position="15"/>
        <end position="36"/>
    </location>
</feature>
<evidence type="ECO:0000313" key="3">
    <source>
        <dbReference type="Proteomes" id="UP000241462"/>
    </source>
</evidence>
<reference evidence="2 3" key="1">
    <citation type="journal article" date="2018" name="Mycol. Prog.">
        <title>Coniella lustricola, a new species from submerged detritus.</title>
        <authorList>
            <person name="Raudabaugh D.B."/>
            <person name="Iturriaga T."/>
            <person name="Carver A."/>
            <person name="Mondo S."/>
            <person name="Pangilinan J."/>
            <person name="Lipzen A."/>
            <person name="He G."/>
            <person name="Amirebrahimi M."/>
            <person name="Grigoriev I.V."/>
            <person name="Miller A.N."/>
        </authorList>
    </citation>
    <scope>NUCLEOTIDE SEQUENCE [LARGE SCALE GENOMIC DNA]</scope>
    <source>
        <strain evidence="2 3">B22-T-1</strain>
    </source>
</reference>
<proteinExistence type="predicted"/>
<protein>
    <submittedName>
        <fullName evidence="2">Uncharacterized protein</fullName>
    </submittedName>
</protein>
<dbReference type="Proteomes" id="UP000241462">
    <property type="component" value="Unassembled WGS sequence"/>
</dbReference>
<dbReference type="AlphaFoldDB" id="A0A2T3AA69"/>
<evidence type="ECO:0000256" key="1">
    <source>
        <dbReference type="SAM" id="MobiDB-lite"/>
    </source>
</evidence>
<gene>
    <name evidence="2" type="ORF">BD289DRAFT_432039</name>
</gene>
<dbReference type="InParanoid" id="A0A2T3AA69"/>
<feature type="region of interest" description="Disordered" evidence="1">
    <location>
        <begin position="1"/>
        <end position="53"/>
    </location>
</feature>
<accession>A0A2T3AA69</accession>
<name>A0A2T3AA69_9PEZI</name>